<evidence type="ECO:0000313" key="1">
    <source>
        <dbReference type="EMBL" id="RBP39262.1"/>
    </source>
</evidence>
<dbReference type="EMBL" id="QNRQ01000005">
    <property type="protein sequence ID" value="RBP39262.1"/>
    <property type="molecule type" value="Genomic_DNA"/>
</dbReference>
<reference evidence="1 2" key="1">
    <citation type="submission" date="2018-06" db="EMBL/GenBank/DDBJ databases">
        <title>Genomic Encyclopedia of Type Strains, Phase IV (KMG-IV): sequencing the most valuable type-strain genomes for metagenomic binning, comparative biology and taxonomic classification.</title>
        <authorList>
            <person name="Goeker M."/>
        </authorList>
    </citation>
    <scope>NUCLEOTIDE SEQUENCE [LARGE SCALE GENOMIC DNA]</scope>
    <source>
        <strain evidence="1 2">DSM 25520</strain>
    </source>
</reference>
<evidence type="ECO:0000313" key="2">
    <source>
        <dbReference type="Proteomes" id="UP000253628"/>
    </source>
</evidence>
<accession>A0A366HCG7</accession>
<dbReference type="AlphaFoldDB" id="A0A366HCG7"/>
<organism evidence="1 2">
    <name type="scientific">Eoetvoesiella caeni</name>
    <dbReference type="NCBI Taxonomy" id="645616"/>
    <lineage>
        <taxon>Bacteria</taxon>
        <taxon>Pseudomonadati</taxon>
        <taxon>Pseudomonadota</taxon>
        <taxon>Betaproteobacteria</taxon>
        <taxon>Burkholderiales</taxon>
        <taxon>Alcaligenaceae</taxon>
        <taxon>Eoetvoesiella</taxon>
    </lineage>
</organism>
<keyword evidence="2" id="KW-1185">Reference proteome</keyword>
<proteinExistence type="predicted"/>
<sequence length="64" mass="7461">MTYAIGNAYNLKDEFKAEGGTFDKERKAWIISNETFEKLNARTSGWSARWWTNWQAATKEQIAE</sequence>
<dbReference type="Proteomes" id="UP000253628">
    <property type="component" value="Unassembled WGS sequence"/>
</dbReference>
<dbReference type="RefSeq" id="WP_113933239.1">
    <property type="nucleotide sequence ID" value="NZ_JACCEU010000003.1"/>
</dbReference>
<gene>
    <name evidence="1" type="ORF">DFR37_10553</name>
</gene>
<name>A0A366HCG7_9BURK</name>
<comment type="caution">
    <text evidence="1">The sequence shown here is derived from an EMBL/GenBank/DDBJ whole genome shotgun (WGS) entry which is preliminary data.</text>
</comment>
<protein>
    <submittedName>
        <fullName evidence="1">Uncharacterized protein</fullName>
    </submittedName>
</protein>